<sequence>MIRTFVKETGQKHEAEVQSVAKEVLQNVSVELLSVDQLICSDKYEPLCATDGRTYKNGCHLDRHNASIKFTNESAPLRNLCEFSRQRCLAERTTAQNLTVISYRNCDDNNISNDNITNLLIKSQT</sequence>
<dbReference type="AlphaFoldDB" id="A0A1I8BXZ6"/>
<evidence type="ECO:0000313" key="2">
    <source>
        <dbReference type="Proteomes" id="UP000095281"/>
    </source>
</evidence>
<dbReference type="PROSITE" id="PS51465">
    <property type="entry name" value="KAZAL_2"/>
    <property type="match status" value="1"/>
</dbReference>
<dbReference type="Gene3D" id="3.30.60.30">
    <property type="match status" value="1"/>
</dbReference>
<proteinExistence type="predicted"/>
<evidence type="ECO:0000259" key="1">
    <source>
        <dbReference type="PROSITE" id="PS51465"/>
    </source>
</evidence>
<dbReference type="InterPro" id="IPR036058">
    <property type="entry name" value="Kazal_dom_sf"/>
</dbReference>
<keyword evidence="2" id="KW-1185">Reference proteome</keyword>
<feature type="domain" description="Kazal-like" evidence="1">
    <location>
        <begin position="40"/>
        <end position="90"/>
    </location>
</feature>
<dbReference type="Pfam" id="PF00050">
    <property type="entry name" value="Kazal_1"/>
    <property type="match status" value="1"/>
</dbReference>
<name>A0A1I8BXZ6_MELHA</name>
<dbReference type="InterPro" id="IPR002350">
    <property type="entry name" value="Kazal_dom"/>
</dbReference>
<dbReference type="CDD" id="cd00104">
    <property type="entry name" value="KAZAL_FS"/>
    <property type="match status" value="1"/>
</dbReference>
<reference evidence="3" key="1">
    <citation type="submission" date="2016-11" db="UniProtKB">
        <authorList>
            <consortium name="WormBaseParasite"/>
        </authorList>
    </citation>
    <scope>IDENTIFICATION</scope>
</reference>
<evidence type="ECO:0000313" key="3">
    <source>
        <dbReference type="WBParaSite" id="MhA1_Contig765.frz3.gene12"/>
    </source>
</evidence>
<dbReference type="SUPFAM" id="SSF100895">
    <property type="entry name" value="Kazal-type serine protease inhibitors"/>
    <property type="match status" value="1"/>
</dbReference>
<protein>
    <submittedName>
        <fullName evidence="3">Kazal-like domain-containing protein</fullName>
    </submittedName>
</protein>
<dbReference type="Proteomes" id="UP000095281">
    <property type="component" value="Unplaced"/>
</dbReference>
<organism evidence="2 3">
    <name type="scientific">Meloidogyne hapla</name>
    <name type="common">Root-knot nematode worm</name>
    <dbReference type="NCBI Taxonomy" id="6305"/>
    <lineage>
        <taxon>Eukaryota</taxon>
        <taxon>Metazoa</taxon>
        <taxon>Ecdysozoa</taxon>
        <taxon>Nematoda</taxon>
        <taxon>Chromadorea</taxon>
        <taxon>Rhabditida</taxon>
        <taxon>Tylenchina</taxon>
        <taxon>Tylenchomorpha</taxon>
        <taxon>Tylenchoidea</taxon>
        <taxon>Meloidogynidae</taxon>
        <taxon>Meloidogyninae</taxon>
        <taxon>Meloidogyne</taxon>
    </lineage>
</organism>
<accession>A0A1I8BXZ6</accession>
<dbReference type="WBParaSite" id="MhA1_Contig765.frz3.gene12">
    <property type="protein sequence ID" value="MhA1_Contig765.frz3.gene12"/>
    <property type="gene ID" value="MhA1_Contig765.frz3.gene12"/>
</dbReference>